<feature type="region of interest" description="Disordered" evidence="1">
    <location>
        <begin position="1"/>
        <end position="44"/>
    </location>
</feature>
<feature type="transmembrane region" description="Helical" evidence="2">
    <location>
        <begin position="525"/>
        <end position="547"/>
    </location>
</feature>
<proteinExistence type="predicted"/>
<feature type="transmembrane region" description="Helical" evidence="2">
    <location>
        <begin position="959"/>
        <end position="979"/>
    </location>
</feature>
<dbReference type="Pfam" id="PF09972">
    <property type="entry name" value="DUF2207"/>
    <property type="match status" value="1"/>
</dbReference>
<feature type="compositionally biased region" description="Low complexity" evidence="1">
    <location>
        <begin position="888"/>
        <end position="898"/>
    </location>
</feature>
<evidence type="ECO:0000256" key="2">
    <source>
        <dbReference type="SAM" id="Phobius"/>
    </source>
</evidence>
<keyword evidence="2" id="KW-0472">Membrane</keyword>
<feature type="transmembrane region" description="Helical" evidence="2">
    <location>
        <begin position="1033"/>
        <end position="1054"/>
    </location>
</feature>
<feature type="transmembrane region" description="Helical" evidence="2">
    <location>
        <begin position="74"/>
        <end position="96"/>
    </location>
</feature>
<feature type="transmembrane region" description="Helical" evidence="2">
    <location>
        <begin position="493"/>
        <end position="513"/>
    </location>
</feature>
<feature type="transmembrane region" description="Helical" evidence="2">
    <location>
        <begin position="331"/>
        <end position="354"/>
    </location>
</feature>
<sequence length="1063" mass="113191">MTGDTRDDDGSTPSSPRGDAASGDNDDDNGAGAPPENRIPENWSEPTPLWRFLARRVLGLEAWLRSLGGRRLRVGLVGFWAAVGVAGGVLLFGPVINPPLSLDDITSSASTATDRWIARKFDVDYRVERASDGRLQARVQETIDAVFPEGVDENGIQRVLPTQYQGHSLGPADITAMMDDAPIGIGRSESTDQLTLTLDSGGRLDGDHTFVIGYSLHDLAFVSTDQATGGASDLLAWDVFGPSWPQVFAGLDVSVTMPSELASELVRQPRGSVAWTFVGAGSWLDPEPGSPQGEVTYRFTNEQNIPPHAQARFTMVFQPGTFTMPPPTPLFLLQTFGPLLPLAFLTITLLLALAARRVAWSDARGRPWFVAQYEVPDGVTPRMAAQVLRAPRALELASALDAVRSGGAGSSRTTDARAEAGWGFTARRRRRKAGRDQSVASRAARTDRLRAVARSAERAGRVGDRLRAQLGYLRAAERRGQFSAGLRRVPTGFVRDLFIASPIALTVLQWGIIRQLSHQTTLAVVWWPAAFVLASSLISIVVLVIALSARPLTRKGALVKQQLRGIQVYSERTNLLERTTTADALLPYAVLLDDARDAGRRVGAIIQTELGDPDAAAGWRTLDFLSGPRVLTRVVAVLSVAAAIGVAATLPNPYPRSPDYVSYAGDLPGTYWTKVTAFDAAARMSRTDDGRARLDVVQKLTVTFDDTQTSEVPQFAQQFPVRELGQDLGLRVTGVRLDGADAPFATSTPSSAGDTAGDTSDDTSDDTLLLVTRFGQVLSGSHRLEVDYSLDAPVVAATGASNSAAAGQTVDRMRWAALLEGWDDSAQWGEDAGADPLRVTLTVPASLAGRAVAAGWISVDTSTSDSPRGWEDSVVPFGGVGEVAGAGSASASASSSGVTSTDSQSDADGATTYRLDLRQNGNGYPFELTVDDVGAMLDFPAGTFTGPSAFALRLEQVRIALPMIVVAGLAALALALGVASVFGARRRHSRRAPPGLFRDVIWWLGSATALAAVILFVWATSDMPDDWPEFTPLGISAVAAILGVVLSLVFTLRVPSSQATAKR</sequence>
<keyword evidence="2" id="KW-0812">Transmembrane</keyword>
<feature type="region of interest" description="Disordered" evidence="1">
    <location>
        <begin position="741"/>
        <end position="762"/>
    </location>
</feature>
<name>A0A3E0VWW0_9MICO</name>
<comment type="caution">
    <text evidence="4">The sequence shown here is derived from an EMBL/GenBank/DDBJ whole genome shotgun (WGS) entry which is preliminary data.</text>
</comment>
<dbReference type="EMBL" id="NBXA01000016">
    <property type="protein sequence ID" value="RFA13813.1"/>
    <property type="molecule type" value="Genomic_DNA"/>
</dbReference>
<keyword evidence="2" id="KW-1133">Transmembrane helix</keyword>
<dbReference type="OrthoDB" id="5027419at2"/>
<reference evidence="4 5" key="1">
    <citation type="submission" date="2017-04" db="EMBL/GenBank/DDBJ databases">
        <title>Comparative genome analysis of Subtercola boreus.</title>
        <authorList>
            <person name="Cho Y.-J."/>
            <person name="Cho A."/>
            <person name="Kim O.-S."/>
            <person name="Lee J.-I."/>
        </authorList>
    </citation>
    <scope>NUCLEOTIDE SEQUENCE [LARGE SCALE GENOMIC DNA]</scope>
    <source>
        <strain evidence="4 5">P27444</strain>
    </source>
</reference>
<evidence type="ECO:0000313" key="4">
    <source>
        <dbReference type="EMBL" id="RFA13813.1"/>
    </source>
</evidence>
<dbReference type="RefSeq" id="WP_116282658.1">
    <property type="nucleotide sequence ID" value="NZ_NBXA01000016.1"/>
</dbReference>
<dbReference type="AlphaFoldDB" id="A0A3E0VWW0"/>
<feature type="region of interest" description="Disordered" evidence="1">
    <location>
        <begin position="888"/>
        <end position="907"/>
    </location>
</feature>
<organism evidence="4 5">
    <name type="scientific">Subtercola boreus</name>
    <dbReference type="NCBI Taxonomy" id="120213"/>
    <lineage>
        <taxon>Bacteria</taxon>
        <taxon>Bacillati</taxon>
        <taxon>Actinomycetota</taxon>
        <taxon>Actinomycetes</taxon>
        <taxon>Micrococcales</taxon>
        <taxon>Microbacteriaceae</taxon>
        <taxon>Subtercola</taxon>
    </lineage>
</organism>
<accession>A0A3E0VWW0</accession>
<feature type="transmembrane region" description="Helical" evidence="2">
    <location>
        <begin position="1000"/>
        <end position="1021"/>
    </location>
</feature>
<dbReference type="Proteomes" id="UP000256709">
    <property type="component" value="Unassembled WGS sequence"/>
</dbReference>
<gene>
    <name evidence="4" type="ORF">B7R21_07645</name>
</gene>
<feature type="transmembrane region" description="Helical" evidence="2">
    <location>
        <begin position="630"/>
        <end position="650"/>
    </location>
</feature>
<evidence type="ECO:0000256" key="1">
    <source>
        <dbReference type="SAM" id="MobiDB-lite"/>
    </source>
</evidence>
<protein>
    <recommendedName>
        <fullName evidence="3">DUF2207 domain-containing protein</fullName>
    </recommendedName>
</protein>
<dbReference type="InterPro" id="IPR018702">
    <property type="entry name" value="DUF2207"/>
</dbReference>
<evidence type="ECO:0000313" key="5">
    <source>
        <dbReference type="Proteomes" id="UP000256709"/>
    </source>
</evidence>
<feature type="domain" description="DUF2207" evidence="3">
    <location>
        <begin position="120"/>
        <end position="291"/>
    </location>
</feature>
<evidence type="ECO:0000259" key="3">
    <source>
        <dbReference type="Pfam" id="PF09972"/>
    </source>
</evidence>